<comment type="caution">
    <text evidence="1">The sequence shown here is derived from an EMBL/GenBank/DDBJ whole genome shotgun (WGS) entry which is preliminary data.</text>
</comment>
<dbReference type="Proteomes" id="UP001500523">
    <property type="component" value="Unassembled WGS sequence"/>
</dbReference>
<name>A0ABP7DBP5_9SPHN</name>
<dbReference type="EMBL" id="BAABBF010000002">
    <property type="protein sequence ID" value="GAA3702284.1"/>
    <property type="molecule type" value="Genomic_DNA"/>
</dbReference>
<reference evidence="2" key="1">
    <citation type="journal article" date="2019" name="Int. J. Syst. Evol. Microbiol.">
        <title>The Global Catalogue of Microorganisms (GCM) 10K type strain sequencing project: providing services to taxonomists for standard genome sequencing and annotation.</title>
        <authorList>
            <consortium name="The Broad Institute Genomics Platform"/>
            <consortium name="The Broad Institute Genome Sequencing Center for Infectious Disease"/>
            <person name="Wu L."/>
            <person name="Ma J."/>
        </authorList>
    </citation>
    <scope>NUCLEOTIDE SEQUENCE [LARGE SCALE GENOMIC DNA]</scope>
    <source>
        <strain evidence="2">JCM 17498</strain>
    </source>
</reference>
<gene>
    <name evidence="1" type="ORF">GCM10022268_10080</name>
</gene>
<protein>
    <recommendedName>
        <fullName evidence="3">CopG family transcriptional regulator</fullName>
    </recommendedName>
</protein>
<keyword evidence="2" id="KW-1185">Reference proteome</keyword>
<sequence length="84" mass="9185">MNDMVPVIARLDAVTSARVAAAAEARGISDEQYVAEAVKRMADLDEGYRLFIQAGIDAADRGDVVTQAEMEVWFEQRIAARNNA</sequence>
<evidence type="ECO:0000313" key="2">
    <source>
        <dbReference type="Proteomes" id="UP001500523"/>
    </source>
</evidence>
<evidence type="ECO:0008006" key="3">
    <source>
        <dbReference type="Google" id="ProtNLM"/>
    </source>
</evidence>
<dbReference type="RefSeq" id="WP_344692293.1">
    <property type="nucleotide sequence ID" value="NZ_BAABBF010000002.1"/>
</dbReference>
<proteinExistence type="predicted"/>
<evidence type="ECO:0000313" key="1">
    <source>
        <dbReference type="EMBL" id="GAA3702284.1"/>
    </source>
</evidence>
<organism evidence="1 2">
    <name type="scientific">Sphingomonas cynarae</name>
    <dbReference type="NCBI Taxonomy" id="930197"/>
    <lineage>
        <taxon>Bacteria</taxon>
        <taxon>Pseudomonadati</taxon>
        <taxon>Pseudomonadota</taxon>
        <taxon>Alphaproteobacteria</taxon>
        <taxon>Sphingomonadales</taxon>
        <taxon>Sphingomonadaceae</taxon>
        <taxon>Sphingomonas</taxon>
    </lineage>
</organism>
<accession>A0ABP7DBP5</accession>